<evidence type="ECO:0000313" key="7">
    <source>
        <dbReference type="EMBL" id="KAF2682375.1"/>
    </source>
</evidence>
<comment type="subcellular location">
    <subcellularLocation>
        <location evidence="2">Endoplasmic reticulum</location>
    </subcellularLocation>
    <subcellularLocation>
        <location evidence="3">Membrane</location>
    </subcellularLocation>
    <subcellularLocation>
        <location evidence="1">Mitochondrion</location>
    </subcellularLocation>
</comment>
<proteinExistence type="predicted"/>
<dbReference type="SUPFAM" id="SSF53474">
    <property type="entry name" value="alpha/beta-Hydrolases"/>
    <property type="match status" value="1"/>
</dbReference>
<accession>A0A6G1IW89</accession>
<keyword evidence="5" id="KW-0496">Mitochondrion</keyword>
<dbReference type="SUPFAM" id="SSF48452">
    <property type="entry name" value="TPR-like"/>
    <property type="match status" value="1"/>
</dbReference>
<dbReference type="InterPro" id="IPR052374">
    <property type="entry name" value="SERAC1"/>
</dbReference>
<evidence type="ECO:0000256" key="3">
    <source>
        <dbReference type="ARBA" id="ARBA00004370"/>
    </source>
</evidence>
<keyword evidence="4" id="KW-0256">Endoplasmic reticulum</keyword>
<dbReference type="Proteomes" id="UP000799291">
    <property type="component" value="Unassembled WGS sequence"/>
</dbReference>
<dbReference type="Gene3D" id="3.40.50.300">
    <property type="entry name" value="P-loop containing nucleotide triphosphate hydrolases"/>
    <property type="match status" value="1"/>
</dbReference>
<evidence type="ECO:0000256" key="2">
    <source>
        <dbReference type="ARBA" id="ARBA00004240"/>
    </source>
</evidence>
<dbReference type="PANTHER" id="PTHR48182:SF2">
    <property type="entry name" value="PROTEIN SERAC1"/>
    <property type="match status" value="1"/>
</dbReference>
<dbReference type="SUPFAM" id="SSF52540">
    <property type="entry name" value="P-loop containing nucleoside triphosphate hydrolases"/>
    <property type="match status" value="1"/>
</dbReference>
<dbReference type="GO" id="GO:0016020">
    <property type="term" value="C:membrane"/>
    <property type="evidence" value="ECO:0007669"/>
    <property type="project" value="UniProtKB-SubCell"/>
</dbReference>
<dbReference type="Pfam" id="PF13424">
    <property type="entry name" value="TPR_12"/>
    <property type="match status" value="1"/>
</dbReference>
<dbReference type="AlphaFoldDB" id="A0A6G1IW89"/>
<dbReference type="Pfam" id="PF13374">
    <property type="entry name" value="TPR_10"/>
    <property type="match status" value="1"/>
</dbReference>
<dbReference type="OrthoDB" id="1658288at2759"/>
<dbReference type="InterPro" id="IPR029058">
    <property type="entry name" value="AB_hydrolase_fold"/>
</dbReference>
<dbReference type="Gene3D" id="1.25.40.10">
    <property type="entry name" value="Tetratricopeptide repeat domain"/>
    <property type="match status" value="1"/>
</dbReference>
<dbReference type="GO" id="GO:0005783">
    <property type="term" value="C:endoplasmic reticulum"/>
    <property type="evidence" value="ECO:0007669"/>
    <property type="project" value="UniProtKB-SubCell"/>
</dbReference>
<dbReference type="InterPro" id="IPR011990">
    <property type="entry name" value="TPR-like_helical_dom_sf"/>
</dbReference>
<keyword evidence="6" id="KW-0472">Membrane</keyword>
<dbReference type="InterPro" id="IPR027417">
    <property type="entry name" value="P-loop_NTPase"/>
</dbReference>
<name>A0A6G1IW89_9PLEO</name>
<keyword evidence="8" id="KW-1185">Reference proteome</keyword>
<evidence type="ECO:0000256" key="6">
    <source>
        <dbReference type="ARBA" id="ARBA00023136"/>
    </source>
</evidence>
<sequence>MSPDLKYPIVRVYENVDCRTHALSRNDAPPDHSRSIIAITGLDGHAYGSWRGKGNLGRMRLRDFLSKDLPCCRTMIYGYNSKLSTYGIETIMDDGRGLIEELKKIRDTAELRKRPLFFVAHSFGGIILAHCLMKAVQTNEDDHPTIASLHKATYGMLLFGIPHKGLVVDDIEKMLAGQNKHPRGALLEQIRSKSDLLAFQLADFKNLMRDRKVDSESKRWKRTGEFVTAVNTDSALLQLPDSIEDEVPVDADHSMMVKFDSTSRQGYSSARAKLQQFEQDAPGVVAGRFRVLENEKRGNVHWMVPRAVNSLFIGRAELIDRIQQAFDVGKRSDTRAQQRFVITGWGRANNPTTAKNDFVAIAKALGLSVESIDEARQALASTKRRWLLVLDDADDPRSNYTAYIPSGAEGAIIMTSRIPDCRRYSTAGHEMLEGLGLEDSTELLLRAAAIDATLRPCHQKQAQDIVELVCSHTLALIQAGAYIAEGHCRLDQYPEKYERQRKRLLEHHPEQEQSRYRHVYANLEASIEVLSRSDTVDQDALDLLGVLAMVHSTVLPLQVFEDAWSGSRQVLERKRASNTGTDEVDATTPWHVPQLPELVGARGDGWDDYRLVRASGRLVSLSLVTRHGQGSLDGLSMHPLAHAWAKDRLEKAWQRQSWTSTGCLIALSRGQSNLWQVRQKELRPHMQSFLSAEIDVVLSYGTHEAMLPILLACGWIFNTMREDGRLARLLDSIYTEYRIRPSQPAEEYLPVWDLAASNMHYMGKVKQAVALLEHVVKVRETTVAEKHLDRLASQHELASAYQDNGQVKEAVALLEHVVKVEETTLSENHPDQLASQHTLARAYQDDGQAKEAVALLEHVVKVSETTLAENHPSRLASQHELAIAYRANGQVKEAVELLEHVVQVKQEVYNPDHPSRLVSESVLQSWYAAG</sequence>
<protein>
    <submittedName>
        <fullName evidence="7">Uncharacterized protein</fullName>
    </submittedName>
</protein>
<evidence type="ECO:0000313" key="8">
    <source>
        <dbReference type="Proteomes" id="UP000799291"/>
    </source>
</evidence>
<organism evidence="7 8">
    <name type="scientific">Lentithecium fluviatile CBS 122367</name>
    <dbReference type="NCBI Taxonomy" id="1168545"/>
    <lineage>
        <taxon>Eukaryota</taxon>
        <taxon>Fungi</taxon>
        <taxon>Dikarya</taxon>
        <taxon>Ascomycota</taxon>
        <taxon>Pezizomycotina</taxon>
        <taxon>Dothideomycetes</taxon>
        <taxon>Pleosporomycetidae</taxon>
        <taxon>Pleosporales</taxon>
        <taxon>Massarineae</taxon>
        <taxon>Lentitheciaceae</taxon>
        <taxon>Lentithecium</taxon>
    </lineage>
</organism>
<evidence type="ECO:0000256" key="1">
    <source>
        <dbReference type="ARBA" id="ARBA00004173"/>
    </source>
</evidence>
<reference evidence="7" key="1">
    <citation type="journal article" date="2020" name="Stud. Mycol.">
        <title>101 Dothideomycetes genomes: a test case for predicting lifestyles and emergence of pathogens.</title>
        <authorList>
            <person name="Haridas S."/>
            <person name="Albert R."/>
            <person name="Binder M."/>
            <person name="Bloem J."/>
            <person name="Labutti K."/>
            <person name="Salamov A."/>
            <person name="Andreopoulos B."/>
            <person name="Baker S."/>
            <person name="Barry K."/>
            <person name="Bills G."/>
            <person name="Bluhm B."/>
            <person name="Cannon C."/>
            <person name="Castanera R."/>
            <person name="Culley D."/>
            <person name="Daum C."/>
            <person name="Ezra D."/>
            <person name="Gonzalez J."/>
            <person name="Henrissat B."/>
            <person name="Kuo A."/>
            <person name="Liang C."/>
            <person name="Lipzen A."/>
            <person name="Lutzoni F."/>
            <person name="Magnuson J."/>
            <person name="Mondo S."/>
            <person name="Nolan M."/>
            <person name="Ohm R."/>
            <person name="Pangilinan J."/>
            <person name="Park H.-J."/>
            <person name="Ramirez L."/>
            <person name="Alfaro M."/>
            <person name="Sun H."/>
            <person name="Tritt A."/>
            <person name="Yoshinaga Y."/>
            <person name="Zwiers L.-H."/>
            <person name="Turgeon B."/>
            <person name="Goodwin S."/>
            <person name="Spatafora J."/>
            <person name="Crous P."/>
            <person name="Grigoriev I."/>
        </authorList>
    </citation>
    <scope>NUCLEOTIDE SEQUENCE</scope>
    <source>
        <strain evidence="7">CBS 122367</strain>
    </source>
</reference>
<evidence type="ECO:0000256" key="5">
    <source>
        <dbReference type="ARBA" id="ARBA00023128"/>
    </source>
</evidence>
<gene>
    <name evidence="7" type="ORF">K458DRAFT_390862</name>
</gene>
<dbReference type="PANTHER" id="PTHR48182">
    <property type="entry name" value="PROTEIN SERAC1"/>
    <property type="match status" value="1"/>
</dbReference>
<dbReference type="EMBL" id="MU005587">
    <property type="protein sequence ID" value="KAF2682375.1"/>
    <property type="molecule type" value="Genomic_DNA"/>
</dbReference>
<evidence type="ECO:0000256" key="4">
    <source>
        <dbReference type="ARBA" id="ARBA00022824"/>
    </source>
</evidence>
<dbReference type="GO" id="GO:0005739">
    <property type="term" value="C:mitochondrion"/>
    <property type="evidence" value="ECO:0007669"/>
    <property type="project" value="UniProtKB-SubCell"/>
</dbReference>